<protein>
    <submittedName>
        <fullName evidence="1">Transposase</fullName>
    </submittedName>
</protein>
<organism evidence="1 2">
    <name type="scientific">Anaerostipes hadrus</name>
    <dbReference type="NCBI Taxonomy" id="649756"/>
    <lineage>
        <taxon>Bacteria</taxon>
        <taxon>Bacillati</taxon>
        <taxon>Bacillota</taxon>
        <taxon>Clostridia</taxon>
        <taxon>Lachnospirales</taxon>
        <taxon>Lachnospiraceae</taxon>
        <taxon>Anaerostipes</taxon>
    </lineage>
</organism>
<evidence type="ECO:0000313" key="1">
    <source>
        <dbReference type="EMBL" id="CUM76239.1"/>
    </source>
</evidence>
<dbReference type="EMBL" id="CYXT01000002">
    <property type="protein sequence ID" value="CUM76239.1"/>
    <property type="molecule type" value="Genomic_DNA"/>
</dbReference>
<dbReference type="AlphaFoldDB" id="A0A173RF21"/>
<dbReference type="Pfam" id="PF01527">
    <property type="entry name" value="HTH_Tnp_1"/>
    <property type="match status" value="1"/>
</dbReference>
<dbReference type="GO" id="GO:0003677">
    <property type="term" value="F:DNA binding"/>
    <property type="evidence" value="ECO:0007669"/>
    <property type="project" value="InterPro"/>
</dbReference>
<dbReference type="SUPFAM" id="SSF46689">
    <property type="entry name" value="Homeodomain-like"/>
    <property type="match status" value="1"/>
</dbReference>
<evidence type="ECO:0000313" key="2">
    <source>
        <dbReference type="Proteomes" id="UP000095598"/>
    </source>
</evidence>
<sequence>MADYSKGFKRRVVQLWIQHGMSTNEISRTSGIDHKTLMRWYKRFYPEITGGGETKHEGLQWHYVGNCAGYHK</sequence>
<reference evidence="1 2" key="1">
    <citation type="submission" date="2015-09" db="EMBL/GenBank/DDBJ databases">
        <authorList>
            <consortium name="Pathogen Informatics"/>
        </authorList>
    </citation>
    <scope>NUCLEOTIDE SEQUENCE [LARGE SCALE GENOMIC DNA]</scope>
    <source>
        <strain evidence="1 2">2789STDY5608868</strain>
    </source>
</reference>
<dbReference type="InterPro" id="IPR009057">
    <property type="entry name" value="Homeodomain-like_sf"/>
</dbReference>
<dbReference type="RefSeq" id="WP_055257744.1">
    <property type="nucleotide sequence ID" value="NZ_CYXT01000002.1"/>
</dbReference>
<dbReference type="GO" id="GO:0004803">
    <property type="term" value="F:transposase activity"/>
    <property type="evidence" value="ECO:0007669"/>
    <property type="project" value="InterPro"/>
</dbReference>
<dbReference type="InterPro" id="IPR002514">
    <property type="entry name" value="Transposase_8"/>
</dbReference>
<gene>
    <name evidence="1" type="ORF">ERS852425_00445</name>
</gene>
<dbReference type="Proteomes" id="UP000095598">
    <property type="component" value="Unassembled WGS sequence"/>
</dbReference>
<accession>A0A173RF21</accession>
<name>A0A173RF21_ANAHA</name>
<proteinExistence type="predicted"/>
<dbReference type="GO" id="GO:0006313">
    <property type="term" value="P:DNA transposition"/>
    <property type="evidence" value="ECO:0007669"/>
    <property type="project" value="InterPro"/>
</dbReference>